<dbReference type="InterPro" id="IPR000462">
    <property type="entry name" value="CDP-OH_P_trans"/>
</dbReference>
<keyword evidence="5" id="KW-1185">Reference proteome</keyword>
<organism evidence="4 5">
    <name type="scientific">Methanohalarchaeum thermophilum</name>
    <dbReference type="NCBI Taxonomy" id="1903181"/>
    <lineage>
        <taxon>Archaea</taxon>
        <taxon>Methanobacteriati</taxon>
        <taxon>Methanobacteriota</taxon>
        <taxon>Methanonatronarchaeia</taxon>
        <taxon>Methanonatronarchaeales</taxon>
        <taxon>Methanonatronarchaeaceae</taxon>
        <taxon>Candidatus Methanohalarchaeum</taxon>
    </lineage>
</organism>
<evidence type="ECO:0000313" key="5">
    <source>
        <dbReference type="Proteomes" id="UP000185744"/>
    </source>
</evidence>
<reference evidence="4" key="1">
    <citation type="submission" date="2016-12" db="EMBL/GenBank/DDBJ databases">
        <title>Discovery of methanogenic haloarchaea.</title>
        <authorList>
            <person name="Sorokin D.Y."/>
            <person name="Makarova K.S."/>
            <person name="Abbas B."/>
            <person name="Ferrer M."/>
            <person name="Golyshin P.N."/>
        </authorList>
    </citation>
    <scope>NUCLEOTIDE SEQUENCE [LARGE SCALE GENOMIC DNA]</scope>
    <source>
        <strain evidence="4">HMET1</strain>
    </source>
</reference>
<evidence type="ECO:0000256" key="3">
    <source>
        <dbReference type="SAM" id="Phobius"/>
    </source>
</evidence>
<feature type="transmembrane region" description="Helical" evidence="3">
    <location>
        <begin position="110"/>
        <end position="127"/>
    </location>
</feature>
<evidence type="ECO:0000256" key="2">
    <source>
        <dbReference type="RuleBase" id="RU003750"/>
    </source>
</evidence>
<sequence length="197" mass="22022">MVLDLFKNRVREYLKPLVLLVSGKGIKPNYVTFLSLVLAFFSAYFFYRSYLVVGAFFMSISGILDVFDGLLARLNDLDTDFGDFLDHTIDRTADSVILVGLIFSPVTSRLWGFLSLIGVLLTGYVGTQAEAIGFNRIYGGLFSRSDIFSIIFLAALLSSLFNGKIFGIFLMDWGLIILALGSNFTAVQRAFLVWKKF</sequence>
<gene>
    <name evidence="4" type="ORF">BTN85_0640</name>
</gene>
<feature type="transmembrane region" description="Helical" evidence="3">
    <location>
        <begin position="175"/>
        <end position="194"/>
    </location>
</feature>
<evidence type="ECO:0000256" key="1">
    <source>
        <dbReference type="ARBA" id="ARBA00022679"/>
    </source>
</evidence>
<dbReference type="PROSITE" id="PS00379">
    <property type="entry name" value="CDP_ALCOHOL_P_TRANSF"/>
    <property type="match status" value="1"/>
</dbReference>
<dbReference type="InParanoid" id="A0A1Q6DUX5"/>
<comment type="caution">
    <text evidence="4">The sequence shown here is derived from an EMBL/GenBank/DDBJ whole genome shotgun (WGS) entry which is preliminary data.</text>
</comment>
<dbReference type="STRING" id="1903181.BTN85_0640"/>
<feature type="transmembrane region" description="Helical" evidence="3">
    <location>
        <begin position="147"/>
        <end position="169"/>
    </location>
</feature>
<dbReference type="Pfam" id="PF01066">
    <property type="entry name" value="CDP-OH_P_transf"/>
    <property type="match status" value="1"/>
</dbReference>
<dbReference type="InterPro" id="IPR048254">
    <property type="entry name" value="CDP_ALCOHOL_P_TRANSF_CS"/>
</dbReference>
<evidence type="ECO:0000313" key="4">
    <source>
        <dbReference type="EMBL" id="OKY78155.1"/>
    </source>
</evidence>
<name>A0A1Q6DUX5_METT1</name>
<dbReference type="Gene3D" id="1.20.120.1760">
    <property type="match status" value="1"/>
</dbReference>
<dbReference type="InterPro" id="IPR043130">
    <property type="entry name" value="CDP-OH_PTrfase_TM_dom"/>
</dbReference>
<dbReference type="Proteomes" id="UP000185744">
    <property type="component" value="Unassembled WGS sequence"/>
</dbReference>
<dbReference type="EMBL" id="MSDW01000001">
    <property type="protein sequence ID" value="OKY78155.1"/>
    <property type="molecule type" value="Genomic_DNA"/>
</dbReference>
<keyword evidence="3" id="KW-0472">Membrane</keyword>
<keyword evidence="3" id="KW-0812">Transmembrane</keyword>
<comment type="similarity">
    <text evidence="2">Belongs to the CDP-alcohol phosphatidyltransferase class-I family.</text>
</comment>
<accession>A0A1Q6DUX5</accession>
<feature type="transmembrane region" description="Helical" evidence="3">
    <location>
        <begin position="30"/>
        <end position="47"/>
    </location>
</feature>
<feature type="transmembrane region" description="Helical" evidence="3">
    <location>
        <begin position="54"/>
        <end position="74"/>
    </location>
</feature>
<dbReference type="AlphaFoldDB" id="A0A1Q6DUX5"/>
<protein>
    <submittedName>
        <fullName evidence="4">Phosphatidylglycerophosphate synthase PgsA</fullName>
    </submittedName>
</protein>
<dbReference type="GO" id="GO:0016780">
    <property type="term" value="F:phosphotransferase activity, for other substituted phosphate groups"/>
    <property type="evidence" value="ECO:0007669"/>
    <property type="project" value="InterPro"/>
</dbReference>
<keyword evidence="3" id="KW-1133">Transmembrane helix</keyword>
<keyword evidence="1 2" id="KW-0808">Transferase</keyword>
<proteinExistence type="inferred from homology"/>
<dbReference type="GO" id="GO:0008654">
    <property type="term" value="P:phospholipid biosynthetic process"/>
    <property type="evidence" value="ECO:0007669"/>
    <property type="project" value="InterPro"/>
</dbReference>
<dbReference type="GO" id="GO:0016020">
    <property type="term" value="C:membrane"/>
    <property type="evidence" value="ECO:0007669"/>
    <property type="project" value="InterPro"/>
</dbReference>